<gene>
    <name evidence="2" type="ORF">AOLFYP35_01252</name>
</gene>
<reference evidence="2" key="1">
    <citation type="submission" date="2019-11" db="EMBL/GenBank/DDBJ databases">
        <authorList>
            <person name="Feng L."/>
        </authorList>
    </citation>
    <scope>NUCLEOTIDE SEQUENCE</scope>
    <source>
        <strain evidence="2">AodontolyticusLFYP35</strain>
    </source>
</reference>
<dbReference type="EMBL" id="CACRSM010000002">
    <property type="protein sequence ID" value="VYT02355.1"/>
    <property type="molecule type" value="Genomic_DNA"/>
</dbReference>
<sequence>MFDSQTVLSRQVKRYMAGQGISQAALAADLGMTQSALSQRLSATTRWNLDDIDQLMRLGIPVGFGTLAAAMEEYTNED</sequence>
<dbReference type="PROSITE" id="PS50943">
    <property type="entry name" value="HTH_CROC1"/>
    <property type="match status" value="1"/>
</dbReference>
<proteinExistence type="predicted"/>
<dbReference type="GO" id="GO:0003677">
    <property type="term" value="F:DNA binding"/>
    <property type="evidence" value="ECO:0007669"/>
    <property type="project" value="InterPro"/>
</dbReference>
<name>A0A6N2T9M3_9ACTO</name>
<dbReference type="InterPro" id="IPR001387">
    <property type="entry name" value="Cro/C1-type_HTH"/>
</dbReference>
<evidence type="ECO:0000259" key="1">
    <source>
        <dbReference type="PROSITE" id="PS50943"/>
    </source>
</evidence>
<dbReference type="SUPFAM" id="SSF47413">
    <property type="entry name" value="lambda repressor-like DNA-binding domains"/>
    <property type="match status" value="1"/>
</dbReference>
<dbReference type="Pfam" id="PF01381">
    <property type="entry name" value="HTH_3"/>
    <property type="match status" value="1"/>
</dbReference>
<dbReference type="InterPro" id="IPR010982">
    <property type="entry name" value="Lambda_DNA-bd_dom_sf"/>
</dbReference>
<accession>A0A6N2T9M3</accession>
<protein>
    <recommendedName>
        <fullName evidence="1">HTH cro/C1-type domain-containing protein</fullName>
    </recommendedName>
</protein>
<dbReference type="CDD" id="cd00093">
    <property type="entry name" value="HTH_XRE"/>
    <property type="match status" value="1"/>
</dbReference>
<dbReference type="AlphaFoldDB" id="A0A6N2T9M3"/>
<evidence type="ECO:0000313" key="2">
    <source>
        <dbReference type="EMBL" id="VYT02355.1"/>
    </source>
</evidence>
<organism evidence="2">
    <name type="scientific">Schaalia odontolytica</name>
    <dbReference type="NCBI Taxonomy" id="1660"/>
    <lineage>
        <taxon>Bacteria</taxon>
        <taxon>Bacillati</taxon>
        <taxon>Actinomycetota</taxon>
        <taxon>Actinomycetes</taxon>
        <taxon>Actinomycetales</taxon>
        <taxon>Actinomycetaceae</taxon>
        <taxon>Schaalia</taxon>
    </lineage>
</organism>
<feature type="domain" description="HTH cro/C1-type" evidence="1">
    <location>
        <begin position="12"/>
        <end position="58"/>
    </location>
</feature>
<dbReference type="Gene3D" id="1.10.260.40">
    <property type="entry name" value="lambda repressor-like DNA-binding domains"/>
    <property type="match status" value="1"/>
</dbReference>